<dbReference type="Gene3D" id="3.40.50.1820">
    <property type="entry name" value="alpha/beta hydrolase"/>
    <property type="match status" value="1"/>
</dbReference>
<dbReference type="SUPFAM" id="SSF53474">
    <property type="entry name" value="alpha/beta-Hydrolases"/>
    <property type="match status" value="1"/>
</dbReference>
<accession>A0A2N9DWV0</accession>
<dbReference type="Proteomes" id="UP000238739">
    <property type="component" value="Unassembled WGS sequence"/>
</dbReference>
<comment type="caution">
    <text evidence="1">The sequence shown here is derived from an EMBL/GenBank/DDBJ whole genome shotgun (WGS) entry which is preliminary data.</text>
</comment>
<name>A0A2N9DWV0_9LACO</name>
<organism evidence="1 2">
    <name type="scientific">Latilactobacillus fuchuensis</name>
    <dbReference type="NCBI Taxonomy" id="164393"/>
    <lineage>
        <taxon>Bacteria</taxon>
        <taxon>Bacillati</taxon>
        <taxon>Bacillota</taxon>
        <taxon>Bacilli</taxon>
        <taxon>Lactobacillales</taxon>
        <taxon>Lactobacillaceae</taxon>
        <taxon>Latilactobacillus</taxon>
    </lineage>
</organism>
<evidence type="ECO:0008006" key="3">
    <source>
        <dbReference type="Google" id="ProtNLM"/>
    </source>
</evidence>
<proteinExistence type="predicted"/>
<dbReference type="AlphaFoldDB" id="A0A2N9DWV0"/>
<protein>
    <recommendedName>
        <fullName evidence="3">Fungal lipase-like domain-containing protein</fullName>
    </recommendedName>
</protein>
<reference evidence="1" key="1">
    <citation type="submission" date="2018-01" db="EMBL/GenBank/DDBJ databases">
        <authorList>
            <person name="Chaillou S."/>
        </authorList>
    </citation>
    <scope>NUCLEOTIDE SEQUENCE [LARGE SCALE GENOMIC DNA]</scope>
    <source>
        <strain evidence="1">MFPC41A2801</strain>
    </source>
</reference>
<dbReference type="InterPro" id="IPR029058">
    <property type="entry name" value="AB_hydrolase_fold"/>
</dbReference>
<evidence type="ECO:0000313" key="2">
    <source>
        <dbReference type="Proteomes" id="UP000238739"/>
    </source>
</evidence>
<sequence length="425" mass="46656">MKEIFNDTENIEIARHEYSKYNVGDPMTIKNGTVRIGFIADIINDPKTGLQAYVITPNSPNAANFDPDKVQHVTVMYRGSTGVNHLAGTDELGHDARQDWFQNDVPITGKVKAPITNMSERVHNQLANSLGGNADQATPQLKAGGRALSREMGIYRNAQFDVYGHSLGAAVGAYALGAISEEKGQRIRQAFLYEGPNVYGLMNDAQRARVAKLKQSIFNYIDSKDPVALGYDDPAVGTVIEVDSKKTGDVTKQHMWGGYQYDQNGNIKASASDMLAVQLERLNVLYETYQASGTLTASQQILLDAAAAMSLVKSVETTAIEALNNMIKMWRKAIVEAQTLWQEAQLTAALVGPHLSHQEMHDALARGGVTKALVVDGPTDYYEGQIQQAQFLKTEFKIFVNNIRSGINQQIANDQTLAKGFKAWD</sequence>
<evidence type="ECO:0000313" key="1">
    <source>
        <dbReference type="EMBL" id="SPC39157.1"/>
    </source>
</evidence>
<gene>
    <name evidence="1" type="ORF">LFUMFP_310194</name>
</gene>
<keyword evidence="2" id="KW-1185">Reference proteome</keyword>
<dbReference type="EMBL" id="OGVC01000025">
    <property type="protein sequence ID" value="SPC39157.1"/>
    <property type="molecule type" value="Genomic_DNA"/>
</dbReference>